<dbReference type="FunFam" id="3.40.50.300:FF:000870">
    <property type="entry name" value="MutS protein homolog 4"/>
    <property type="match status" value="1"/>
</dbReference>
<dbReference type="Pfam" id="PF05192">
    <property type="entry name" value="MutS_III"/>
    <property type="match status" value="1"/>
</dbReference>
<evidence type="ECO:0000313" key="6">
    <source>
        <dbReference type="Proteomes" id="UP001344447"/>
    </source>
</evidence>
<dbReference type="GO" id="GO:0006298">
    <property type="term" value="P:mismatch repair"/>
    <property type="evidence" value="ECO:0007669"/>
    <property type="project" value="InterPro"/>
</dbReference>
<feature type="domain" description="DNA mismatch repair proteins mutS family" evidence="4">
    <location>
        <begin position="853"/>
        <end position="869"/>
    </location>
</feature>
<keyword evidence="6" id="KW-1185">Reference proteome</keyword>
<protein>
    <recommendedName>
        <fullName evidence="4">DNA mismatch repair proteins mutS family domain-containing protein</fullName>
    </recommendedName>
</protein>
<dbReference type="Pfam" id="PF00488">
    <property type="entry name" value="MutS_V"/>
    <property type="match status" value="1"/>
</dbReference>
<dbReference type="InterPro" id="IPR007861">
    <property type="entry name" value="DNA_mismatch_repair_MutS_clamp"/>
</dbReference>
<dbReference type="Gene3D" id="3.40.50.300">
    <property type="entry name" value="P-loop containing nucleotide triphosphate hydrolases"/>
    <property type="match status" value="1"/>
</dbReference>
<proteinExistence type="predicted"/>
<comment type="caution">
    <text evidence="5">The sequence shown here is derived from an EMBL/GenBank/DDBJ whole genome shotgun (WGS) entry which is preliminary data.</text>
</comment>
<dbReference type="GO" id="GO:0032301">
    <property type="term" value="C:MutSalpha complex"/>
    <property type="evidence" value="ECO:0007669"/>
    <property type="project" value="TreeGrafter"/>
</dbReference>
<dbReference type="InterPro" id="IPR027417">
    <property type="entry name" value="P-loop_NTPase"/>
</dbReference>
<evidence type="ECO:0000256" key="2">
    <source>
        <dbReference type="ARBA" id="ARBA00022840"/>
    </source>
</evidence>
<dbReference type="SUPFAM" id="SSF52540">
    <property type="entry name" value="P-loop containing nucleoside triphosphate hydrolases"/>
    <property type="match status" value="1"/>
</dbReference>
<dbReference type="GO" id="GO:0140664">
    <property type="term" value="F:ATP-dependent DNA damage sensor activity"/>
    <property type="evidence" value="ECO:0007669"/>
    <property type="project" value="InterPro"/>
</dbReference>
<sequence length="1020" mass="116567">MMNRIGGTIANNISFYKKLNNSQLPTQPPPHKQPQHQLNLQNKNDKIINNKKYHDEKDIEFIFDDYDDNGEEIDNDDNFDEEIELNDINNEESIEGDLDDLDFDFEPTIVYNNKTTTTNNLPTLIFPKPNYETLNSNKITNQINPSNKEIDENDLILISKPKITIPVKTPRLSTNDLNSKPINSILYSKKLSHTINTPKVSKSFSSIQNSIRKSGVNSINQDNISPNSKILKNKTNYLNSGSIVSICENRTREIGYSSYSIESGAIETGQFCDSQTYFHLYTKLYILNPSIIVIPPIEQNREMVKLIEFAYPNVKIISIVKKLFNENDGISLMAQYCLIDKLSIIEKFTKDKVLSQSSFNALIKYLEQDGIMFVKNCVRIKYSGSENSMQIDAETIKNLELTHSSKDGSRNCTLYQSINNTSTSQGSRLLISAIVQPSKDFDIIKHRQNAIKQLLSNQRVIFTITPLLSKIQDIDKILLLFSQQTKQVTIKLIESAIKCFIDFKQIFELLPKITNLLNSGSICENPMLNLIKEKLSNETNNLLVTESSKVLNVNLNFQSKNEQQQQQQANKVNYKIIMYIKDGVNGLLDVCKKTYKETIDDINKLTRYYQDQFKLPQLKLQHCQTKGYYFSLPCKNKSLFHLPNVFIRSTYRNQKYYFFSEELSSLSRRSREVFEEIIILSAQSIEKLIEFYRSHISELYNISESISLLDFLVSGALYSLQLEQSVCPEMFNGRGPLAIKSGYHPLQLKKSKKQESYSNCFVPNDTLINETASFQLIHGCNMSGKSTYIQQVALLTIVAHIGYFLPAEFATVPMVDQIISRLGTSDNIQSNASTFMTEMKEISYILENATESSLVIIDELGRGTSNMDGSSIAWSISEHLSMIGCYTLFVTHYQQLLNLATFYANIRVYHFQVSKDLTGIKYNYLLSEGVSSINSYGIDTAELAGIDSKVIQSSKIIRDLLESKSNNQINTNNQSINQYHHPSRDSYQLLQKLLNLKFSKLSNIQLKNYLLKLKDDFNFN</sequence>
<name>A0AAN7U859_9MYCE</name>
<dbReference type="Gene3D" id="1.10.1420.10">
    <property type="match status" value="2"/>
</dbReference>
<evidence type="ECO:0000256" key="3">
    <source>
        <dbReference type="ARBA" id="ARBA00023125"/>
    </source>
</evidence>
<dbReference type="GO" id="GO:0030983">
    <property type="term" value="F:mismatched DNA binding"/>
    <property type="evidence" value="ECO:0007669"/>
    <property type="project" value="InterPro"/>
</dbReference>
<dbReference type="PROSITE" id="PS00486">
    <property type="entry name" value="DNA_MISMATCH_REPAIR_2"/>
    <property type="match status" value="1"/>
</dbReference>
<dbReference type="Proteomes" id="UP001344447">
    <property type="component" value="Unassembled WGS sequence"/>
</dbReference>
<dbReference type="GO" id="GO:0005524">
    <property type="term" value="F:ATP binding"/>
    <property type="evidence" value="ECO:0007669"/>
    <property type="project" value="UniProtKB-KW"/>
</dbReference>
<gene>
    <name evidence="5" type="ORF">RB653_001311</name>
</gene>
<dbReference type="SUPFAM" id="SSF48334">
    <property type="entry name" value="DNA repair protein MutS, domain III"/>
    <property type="match status" value="1"/>
</dbReference>
<keyword evidence="2" id="KW-0067">ATP-binding</keyword>
<evidence type="ECO:0000256" key="1">
    <source>
        <dbReference type="ARBA" id="ARBA00022741"/>
    </source>
</evidence>
<organism evidence="5 6">
    <name type="scientific">Dictyostelium firmibasis</name>
    <dbReference type="NCBI Taxonomy" id="79012"/>
    <lineage>
        <taxon>Eukaryota</taxon>
        <taxon>Amoebozoa</taxon>
        <taxon>Evosea</taxon>
        <taxon>Eumycetozoa</taxon>
        <taxon>Dictyostelia</taxon>
        <taxon>Dictyosteliales</taxon>
        <taxon>Dictyosteliaceae</taxon>
        <taxon>Dictyostelium</taxon>
    </lineage>
</organism>
<dbReference type="PANTHER" id="PTHR11361:SF146">
    <property type="entry name" value="DNA MISMATCH REPAIR PROTEINS MUTS FAMILY DOMAIN-CONTAINING PROTEIN"/>
    <property type="match status" value="1"/>
</dbReference>
<dbReference type="InterPro" id="IPR007696">
    <property type="entry name" value="DNA_mismatch_repair_MutS_core"/>
</dbReference>
<evidence type="ECO:0000313" key="5">
    <source>
        <dbReference type="EMBL" id="KAK5581280.1"/>
    </source>
</evidence>
<dbReference type="InterPro" id="IPR000432">
    <property type="entry name" value="DNA_mismatch_repair_MutS_C"/>
</dbReference>
<reference evidence="5 6" key="1">
    <citation type="submission" date="2023-11" db="EMBL/GenBank/DDBJ databases">
        <title>Dfirmibasis_genome.</title>
        <authorList>
            <person name="Edelbroek B."/>
            <person name="Kjellin J."/>
            <person name="Jerlstrom-Hultqvist J."/>
            <person name="Soderbom F."/>
        </authorList>
    </citation>
    <scope>NUCLEOTIDE SEQUENCE [LARGE SCALE GENOMIC DNA]</scope>
    <source>
        <strain evidence="5 6">TNS-C-14</strain>
    </source>
</reference>
<dbReference type="Gene3D" id="3.30.420.110">
    <property type="entry name" value="MutS, connector domain"/>
    <property type="match status" value="1"/>
</dbReference>
<dbReference type="InterPro" id="IPR036187">
    <property type="entry name" value="DNA_mismatch_repair_MutS_sf"/>
</dbReference>
<dbReference type="SMART" id="SM00533">
    <property type="entry name" value="MUTSd"/>
    <property type="match status" value="1"/>
</dbReference>
<dbReference type="AlphaFoldDB" id="A0AAN7U859"/>
<keyword evidence="1" id="KW-0547">Nucleotide-binding</keyword>
<keyword evidence="3" id="KW-0238">DNA-binding</keyword>
<dbReference type="PANTHER" id="PTHR11361">
    <property type="entry name" value="DNA MISMATCH REPAIR PROTEIN MUTS FAMILY MEMBER"/>
    <property type="match status" value="1"/>
</dbReference>
<dbReference type="Pfam" id="PF05190">
    <property type="entry name" value="MutS_IV"/>
    <property type="match status" value="1"/>
</dbReference>
<accession>A0AAN7U859</accession>
<dbReference type="InterPro" id="IPR036678">
    <property type="entry name" value="MutS_con_dom_sf"/>
</dbReference>
<evidence type="ECO:0000259" key="4">
    <source>
        <dbReference type="PROSITE" id="PS00486"/>
    </source>
</evidence>
<dbReference type="InterPro" id="IPR045076">
    <property type="entry name" value="MutS"/>
</dbReference>
<dbReference type="SUPFAM" id="SSF53150">
    <property type="entry name" value="DNA repair protein MutS, domain II"/>
    <property type="match status" value="1"/>
</dbReference>
<dbReference type="SMART" id="SM00534">
    <property type="entry name" value="MUTSac"/>
    <property type="match status" value="1"/>
</dbReference>
<dbReference type="EMBL" id="JAVFKY010000002">
    <property type="protein sequence ID" value="KAK5581280.1"/>
    <property type="molecule type" value="Genomic_DNA"/>
</dbReference>